<dbReference type="PANTHER" id="PTHR47771:SF3">
    <property type="entry name" value="LD27203P"/>
    <property type="match status" value="1"/>
</dbReference>
<evidence type="ECO:0000256" key="1">
    <source>
        <dbReference type="SAM" id="SignalP"/>
    </source>
</evidence>
<feature type="signal peptide" evidence="1">
    <location>
        <begin position="1"/>
        <end position="19"/>
    </location>
</feature>
<dbReference type="EMBL" id="JARPUR010000002">
    <property type="protein sequence ID" value="KAK4881352.1"/>
    <property type="molecule type" value="Genomic_DNA"/>
</dbReference>
<evidence type="ECO:0000313" key="3">
    <source>
        <dbReference type="Proteomes" id="UP001353858"/>
    </source>
</evidence>
<dbReference type="AlphaFoldDB" id="A0AAN7PB10"/>
<comment type="caution">
    <text evidence="2">The sequence shown here is derived from an EMBL/GenBank/DDBJ whole genome shotgun (WGS) entry which is preliminary data.</text>
</comment>
<feature type="chain" id="PRO_5042936966" evidence="1">
    <location>
        <begin position="20"/>
        <end position="319"/>
    </location>
</feature>
<sequence length="319" mass="35651">MKKCINLLLLVTEITLVLGEHEKVTNKRSATHLNTHSGSSLNNYYTANGYANGYGSNNNILYANGYGTASHGKFGEYGLNNNYFSNHKTENNDLGNNIYHNGASFINSKLDDKTSFGVHAAENKEFFNSGLYNRQNILNSNQNHDFGNVYSLKNTANYGNLNGNYANKFGGYISGDSVGNVGNENLGYNSKTHTHSHHTITKKIFVPRPYPVTVTKQVPVPQPYPVEVPKPVPVHVQVKVPVEVPKPYPVTVTQKVPIYAEKPVYVTKNVPVEVPKPYPVYIPKPVPVEVKFPIPLKKCVRKSPVLRERNCTPRWKLPR</sequence>
<gene>
    <name evidence="2" type="ORF">RN001_004671</name>
</gene>
<keyword evidence="1" id="KW-0732">Signal</keyword>
<reference evidence="3" key="1">
    <citation type="submission" date="2023-01" db="EMBL/GenBank/DDBJ databases">
        <title>Key to firefly adult light organ development and bioluminescence: homeobox transcription factors regulate luciferase expression and transportation to peroxisome.</title>
        <authorList>
            <person name="Fu X."/>
        </authorList>
    </citation>
    <scope>NUCLEOTIDE SEQUENCE [LARGE SCALE GENOMIC DNA]</scope>
</reference>
<evidence type="ECO:0000313" key="2">
    <source>
        <dbReference type="EMBL" id="KAK4881352.1"/>
    </source>
</evidence>
<name>A0AAN7PB10_9COLE</name>
<protein>
    <submittedName>
        <fullName evidence="2">Uncharacterized protein</fullName>
    </submittedName>
</protein>
<proteinExistence type="predicted"/>
<dbReference type="Proteomes" id="UP001353858">
    <property type="component" value="Unassembled WGS sequence"/>
</dbReference>
<dbReference type="PANTHER" id="PTHR47771">
    <property type="entry name" value="LD27203P-RELATED"/>
    <property type="match status" value="1"/>
</dbReference>
<keyword evidence="3" id="KW-1185">Reference proteome</keyword>
<organism evidence="2 3">
    <name type="scientific">Aquatica leii</name>
    <dbReference type="NCBI Taxonomy" id="1421715"/>
    <lineage>
        <taxon>Eukaryota</taxon>
        <taxon>Metazoa</taxon>
        <taxon>Ecdysozoa</taxon>
        <taxon>Arthropoda</taxon>
        <taxon>Hexapoda</taxon>
        <taxon>Insecta</taxon>
        <taxon>Pterygota</taxon>
        <taxon>Neoptera</taxon>
        <taxon>Endopterygota</taxon>
        <taxon>Coleoptera</taxon>
        <taxon>Polyphaga</taxon>
        <taxon>Elateriformia</taxon>
        <taxon>Elateroidea</taxon>
        <taxon>Lampyridae</taxon>
        <taxon>Luciolinae</taxon>
        <taxon>Aquatica</taxon>
    </lineage>
</organism>
<accession>A0AAN7PB10</accession>